<dbReference type="AlphaFoldDB" id="A0A0W8CEU8"/>
<evidence type="ECO:0000313" key="3">
    <source>
        <dbReference type="EMBL" id="KUF82548.1"/>
    </source>
</evidence>
<gene>
    <name evidence="3" type="ORF">AM587_10009074</name>
    <name evidence="2" type="ORF">AM587_10015029</name>
    <name evidence="4" type="ORF">AM588_10005809</name>
</gene>
<feature type="compositionally biased region" description="Basic and acidic residues" evidence="1">
    <location>
        <begin position="32"/>
        <end position="64"/>
    </location>
</feature>
<feature type="region of interest" description="Disordered" evidence="1">
    <location>
        <begin position="30"/>
        <end position="65"/>
    </location>
</feature>
<dbReference type="Proteomes" id="UP000054636">
    <property type="component" value="Unassembled WGS sequence"/>
</dbReference>
<protein>
    <submittedName>
        <fullName evidence="4">Lysosomal beta glucosidase</fullName>
    </submittedName>
</protein>
<evidence type="ECO:0000313" key="6">
    <source>
        <dbReference type="Proteomes" id="UP000054636"/>
    </source>
</evidence>
<dbReference type="OrthoDB" id="166931at2759"/>
<proteinExistence type="predicted"/>
<dbReference type="Proteomes" id="UP000052943">
    <property type="component" value="Unassembled WGS sequence"/>
</dbReference>
<comment type="caution">
    <text evidence="3">The sequence shown here is derived from an EMBL/GenBank/DDBJ whole genome shotgun (WGS) entry which is preliminary data.</text>
</comment>
<evidence type="ECO:0000313" key="5">
    <source>
        <dbReference type="Proteomes" id="UP000052943"/>
    </source>
</evidence>
<evidence type="ECO:0000256" key="1">
    <source>
        <dbReference type="SAM" id="MobiDB-lite"/>
    </source>
</evidence>
<accession>A0A0W8CEU8</accession>
<dbReference type="EMBL" id="LNFO01003619">
    <property type="protein sequence ID" value="KUF82548.1"/>
    <property type="molecule type" value="Genomic_DNA"/>
</dbReference>
<sequence>MGPARTKRKNLQKRRKRRLFAAIAAEIQASEEAQRTPEQDELEQMRNEEERQRTHEQWQKEVEKSNGAFNKKRKILAQRQQLIISLRQVEKKKWLHFSLLLTKSCGWRSKCSR</sequence>
<organism evidence="3 5">
    <name type="scientific">Phytophthora nicotianae</name>
    <name type="common">Potato buckeye rot agent</name>
    <name type="synonym">Phytophthora parasitica</name>
    <dbReference type="NCBI Taxonomy" id="4792"/>
    <lineage>
        <taxon>Eukaryota</taxon>
        <taxon>Sar</taxon>
        <taxon>Stramenopiles</taxon>
        <taxon>Oomycota</taxon>
        <taxon>Peronosporomycetes</taxon>
        <taxon>Peronosporales</taxon>
        <taxon>Peronosporaceae</taxon>
        <taxon>Phytophthora</taxon>
    </lineage>
</organism>
<evidence type="ECO:0000313" key="4">
    <source>
        <dbReference type="EMBL" id="KUF96104.1"/>
    </source>
</evidence>
<dbReference type="EMBL" id="LNFO01004498">
    <property type="protein sequence ID" value="KUF80900.1"/>
    <property type="molecule type" value="Genomic_DNA"/>
</dbReference>
<name>A0A0W8CEU8_PHYNI</name>
<dbReference type="EMBL" id="LNFP01000183">
    <property type="protein sequence ID" value="KUF96104.1"/>
    <property type="molecule type" value="Genomic_DNA"/>
</dbReference>
<reference evidence="5 6" key="1">
    <citation type="submission" date="2015-11" db="EMBL/GenBank/DDBJ databases">
        <title>Genomes and virulence difference between two physiological races of Phytophthora nicotianae.</title>
        <authorList>
            <person name="Liu H."/>
            <person name="Ma X."/>
            <person name="Yu H."/>
            <person name="Fang D."/>
            <person name="Li Y."/>
            <person name="Wang X."/>
            <person name="Wang W."/>
            <person name="Dong Y."/>
            <person name="Xiao B."/>
        </authorList>
    </citation>
    <scope>NUCLEOTIDE SEQUENCE [LARGE SCALE GENOMIC DNA]</scope>
    <source>
        <strain evidence="5">race 0</strain>
        <strain evidence="3">Race 0</strain>
        <strain evidence="4">Race 1</strain>
        <strain evidence="6">race 1</strain>
    </source>
</reference>
<evidence type="ECO:0000313" key="2">
    <source>
        <dbReference type="EMBL" id="KUF80900.1"/>
    </source>
</evidence>